<name>A0A369KFS9_HYPMA</name>
<dbReference type="InParanoid" id="A0A369KFS9"/>
<comment type="caution">
    <text evidence="1">The sequence shown here is derived from an EMBL/GenBank/DDBJ whole genome shotgun (WGS) entry which is preliminary data.</text>
</comment>
<accession>A0A369KFS9</accession>
<evidence type="ECO:0000313" key="1">
    <source>
        <dbReference type="EMBL" id="RDB29756.1"/>
    </source>
</evidence>
<dbReference type="Proteomes" id="UP000076154">
    <property type="component" value="Unassembled WGS sequence"/>
</dbReference>
<dbReference type="EMBL" id="LUEZ02000009">
    <property type="protein sequence ID" value="RDB29756.1"/>
    <property type="molecule type" value="Genomic_DNA"/>
</dbReference>
<dbReference type="AlphaFoldDB" id="A0A369KFS9"/>
<reference evidence="1" key="1">
    <citation type="submission" date="2018-04" db="EMBL/GenBank/DDBJ databases">
        <title>Whole genome sequencing of Hypsizygus marmoreus.</title>
        <authorList>
            <person name="Choi I.-G."/>
            <person name="Min B."/>
            <person name="Kim J.-G."/>
            <person name="Kim S."/>
            <person name="Oh Y.-L."/>
            <person name="Kong W.-S."/>
            <person name="Park H."/>
            <person name="Jeong J."/>
            <person name="Song E.-S."/>
        </authorList>
    </citation>
    <scope>NUCLEOTIDE SEQUENCE [LARGE SCALE GENOMIC DNA]</scope>
    <source>
        <strain evidence="1">51987-8</strain>
    </source>
</reference>
<keyword evidence="2" id="KW-1185">Reference proteome</keyword>
<organism evidence="1 2">
    <name type="scientific">Hypsizygus marmoreus</name>
    <name type="common">White beech mushroom</name>
    <name type="synonym">Agaricus marmoreus</name>
    <dbReference type="NCBI Taxonomy" id="39966"/>
    <lineage>
        <taxon>Eukaryota</taxon>
        <taxon>Fungi</taxon>
        <taxon>Dikarya</taxon>
        <taxon>Basidiomycota</taxon>
        <taxon>Agaricomycotina</taxon>
        <taxon>Agaricomycetes</taxon>
        <taxon>Agaricomycetidae</taxon>
        <taxon>Agaricales</taxon>
        <taxon>Tricholomatineae</taxon>
        <taxon>Lyophyllaceae</taxon>
        <taxon>Hypsizygus</taxon>
    </lineage>
</organism>
<dbReference type="SUPFAM" id="SSF81383">
    <property type="entry name" value="F-box domain"/>
    <property type="match status" value="1"/>
</dbReference>
<evidence type="ECO:0008006" key="3">
    <source>
        <dbReference type="Google" id="ProtNLM"/>
    </source>
</evidence>
<proteinExistence type="predicted"/>
<protein>
    <recommendedName>
        <fullName evidence="3">F-box domain-containing protein</fullName>
    </recommendedName>
</protein>
<dbReference type="InterPro" id="IPR036047">
    <property type="entry name" value="F-box-like_dom_sf"/>
</dbReference>
<gene>
    <name evidence="1" type="ORF">Hypma_013832</name>
</gene>
<sequence>MPLSADIPDDIWSHIAHFLPPKTLRNLYSVNRPLLDLALNERYREIRIVSRKQFRNGIKYLQHLRDPNISPRVRALVYNEGFSLSFPFPRNLTRDQIVGLCQQLDALLVEVVSTFSNVTSFDICASLPPSDGLPAFISKAWDTFGVGLQVLTINGFLGELSRLLPSSTNLKSLHTLSLYLNSSTSDAPSKNREHMSGIVAPFLRGIFPTIRTLSITSSVAADHSVLFEPMERPSTLASLSLDMSFGRPSFENLSGLVHFMNTNSTTLKHVILKDSRDYTLLTGKSSVQLCLPNLETLEAETEDFLRFLGQPGLYLQASKDTLTTLILGQYYMSFQELTELATTLSHRATDRGLRSLYVCVDKLSPQVFDVLSETLIRLDDLTVIYSYKGITANANNEGSMPHNFLMPEDQSEVTEAFIAEMAKRTYLEWRLRSLSILDDPDEPGLGPEHMIILSALKRSIPSVVTDRESEYAERAEAKFDRQLQEYFGSVITRSFGRLNSLDHN</sequence>
<dbReference type="OrthoDB" id="3039255at2759"/>
<evidence type="ECO:0000313" key="2">
    <source>
        <dbReference type="Proteomes" id="UP000076154"/>
    </source>
</evidence>